<protein>
    <recommendedName>
        <fullName evidence="1">Integrase core domain-containing protein</fullName>
    </recommendedName>
</protein>
<dbReference type="AlphaFoldDB" id="A0A9P6AZY8"/>
<reference evidence="2" key="1">
    <citation type="journal article" date="2020" name="Nat. Commun.">
        <title>Large-scale genome sequencing of mycorrhizal fungi provides insights into the early evolution of symbiotic traits.</title>
        <authorList>
            <person name="Miyauchi S."/>
            <person name="Kiss E."/>
            <person name="Kuo A."/>
            <person name="Drula E."/>
            <person name="Kohler A."/>
            <person name="Sanchez-Garcia M."/>
            <person name="Morin E."/>
            <person name="Andreopoulos B."/>
            <person name="Barry K.W."/>
            <person name="Bonito G."/>
            <person name="Buee M."/>
            <person name="Carver A."/>
            <person name="Chen C."/>
            <person name="Cichocki N."/>
            <person name="Clum A."/>
            <person name="Culley D."/>
            <person name="Crous P.W."/>
            <person name="Fauchery L."/>
            <person name="Girlanda M."/>
            <person name="Hayes R.D."/>
            <person name="Keri Z."/>
            <person name="LaButti K."/>
            <person name="Lipzen A."/>
            <person name="Lombard V."/>
            <person name="Magnuson J."/>
            <person name="Maillard F."/>
            <person name="Murat C."/>
            <person name="Nolan M."/>
            <person name="Ohm R.A."/>
            <person name="Pangilinan J."/>
            <person name="Pereira M.F."/>
            <person name="Perotto S."/>
            <person name="Peter M."/>
            <person name="Pfister S."/>
            <person name="Riley R."/>
            <person name="Sitrit Y."/>
            <person name="Stielow J.B."/>
            <person name="Szollosi G."/>
            <person name="Zifcakova L."/>
            <person name="Stursova M."/>
            <person name="Spatafora J.W."/>
            <person name="Tedersoo L."/>
            <person name="Vaario L.M."/>
            <person name="Yamada A."/>
            <person name="Yan M."/>
            <person name="Wang P."/>
            <person name="Xu J."/>
            <person name="Bruns T."/>
            <person name="Baldrian P."/>
            <person name="Vilgalys R."/>
            <person name="Dunand C."/>
            <person name="Henrissat B."/>
            <person name="Grigoriev I.V."/>
            <person name="Hibbett D."/>
            <person name="Nagy L.G."/>
            <person name="Martin F.M."/>
        </authorList>
    </citation>
    <scope>NUCLEOTIDE SEQUENCE</scope>
    <source>
        <strain evidence="2">UP504</strain>
    </source>
</reference>
<accession>A0A9P6AZY8</accession>
<evidence type="ECO:0000313" key="3">
    <source>
        <dbReference type="Proteomes" id="UP000886523"/>
    </source>
</evidence>
<gene>
    <name evidence="2" type="ORF">BS47DRAFT_1451501</name>
</gene>
<proteinExistence type="predicted"/>
<evidence type="ECO:0000259" key="1">
    <source>
        <dbReference type="Pfam" id="PF24764"/>
    </source>
</evidence>
<keyword evidence="3" id="KW-1185">Reference proteome</keyword>
<dbReference type="Pfam" id="PF24764">
    <property type="entry name" value="rva_4"/>
    <property type="match status" value="1"/>
</dbReference>
<dbReference type="OrthoDB" id="2686689at2759"/>
<evidence type="ECO:0000313" key="2">
    <source>
        <dbReference type="EMBL" id="KAF9514802.1"/>
    </source>
</evidence>
<dbReference type="Proteomes" id="UP000886523">
    <property type="component" value="Unassembled WGS sequence"/>
</dbReference>
<dbReference type="InterPro" id="IPR058913">
    <property type="entry name" value="Integrase_dom_put"/>
</dbReference>
<name>A0A9P6AZY8_9AGAM</name>
<comment type="caution">
    <text evidence="2">The sequence shown here is derived from an EMBL/GenBank/DDBJ whole genome shotgun (WGS) entry which is preliminary data.</text>
</comment>
<feature type="non-terminal residue" evidence="2">
    <location>
        <position position="1"/>
    </location>
</feature>
<organism evidence="2 3">
    <name type="scientific">Hydnum rufescens UP504</name>
    <dbReference type="NCBI Taxonomy" id="1448309"/>
    <lineage>
        <taxon>Eukaryota</taxon>
        <taxon>Fungi</taxon>
        <taxon>Dikarya</taxon>
        <taxon>Basidiomycota</taxon>
        <taxon>Agaricomycotina</taxon>
        <taxon>Agaricomycetes</taxon>
        <taxon>Cantharellales</taxon>
        <taxon>Hydnaceae</taxon>
        <taxon>Hydnum</taxon>
    </lineage>
</organism>
<dbReference type="EMBL" id="MU128957">
    <property type="protein sequence ID" value="KAF9514802.1"/>
    <property type="molecule type" value="Genomic_DNA"/>
</dbReference>
<feature type="domain" description="Integrase core" evidence="1">
    <location>
        <begin position="58"/>
        <end position="133"/>
    </location>
</feature>
<sequence length="248" mass="28120">FLTQSNGLCNHAQFVVDSLPNADLPAVKHQISLLEAIHHILESMKEDVIPHHLMDPILWHDVRKDCLEAFHHAFQYLEYQDLLDMDDIIHHVALFLVYHGCIQKSLDETHLGWNSHGLCAEGNRSPLLLWELSHTEAIHHGYWTGDPVGGDITTDTSDPWYGCDREAPLPPADELEEPEEASLEEERECRLHVNGKAELNGACAIMGEFDYQREDGVWGMDIYLEVVNCLTETFKVHVVNLDQEAAAV</sequence>